<evidence type="ECO:0000313" key="3">
    <source>
        <dbReference type="EMBL" id="KAK9188036.1"/>
    </source>
</evidence>
<evidence type="ECO:0000259" key="2">
    <source>
        <dbReference type="Pfam" id="PF13968"/>
    </source>
</evidence>
<accession>A0AAP0LWL8</accession>
<feature type="transmembrane region" description="Helical" evidence="1">
    <location>
        <begin position="135"/>
        <end position="153"/>
    </location>
</feature>
<dbReference type="InterPro" id="IPR007658">
    <property type="entry name" value="DUF594"/>
</dbReference>
<feature type="transmembrane region" description="Helical" evidence="1">
    <location>
        <begin position="27"/>
        <end position="46"/>
    </location>
</feature>
<keyword evidence="1" id="KW-1133">Transmembrane helix</keyword>
<protein>
    <recommendedName>
        <fullName evidence="2">DUF4220 domain-containing protein</fullName>
    </recommendedName>
</protein>
<dbReference type="Pfam" id="PF13968">
    <property type="entry name" value="DUF4220"/>
    <property type="match status" value="1"/>
</dbReference>
<evidence type="ECO:0000256" key="1">
    <source>
        <dbReference type="SAM" id="Phobius"/>
    </source>
</evidence>
<keyword evidence="1" id="KW-0472">Membrane</keyword>
<dbReference type="AlphaFoldDB" id="A0AAP0LWL8"/>
<reference evidence="3 4" key="1">
    <citation type="submission" date="2024-05" db="EMBL/GenBank/DDBJ databases">
        <title>Haplotype-resolved chromosome-level genome assembly of Huyou (Citrus changshanensis).</title>
        <authorList>
            <person name="Miao C."/>
            <person name="Chen W."/>
            <person name="Wu Y."/>
            <person name="Wang L."/>
            <person name="Zhao S."/>
            <person name="Grierson D."/>
            <person name="Xu C."/>
            <person name="Chen K."/>
        </authorList>
    </citation>
    <scope>NUCLEOTIDE SEQUENCE [LARGE SCALE GENOMIC DNA]</scope>
    <source>
        <strain evidence="3">01-14</strain>
        <tissue evidence="3">Leaf</tissue>
    </source>
</reference>
<organism evidence="3 4">
    <name type="scientific">Citrus x changshan-huyou</name>
    <dbReference type="NCBI Taxonomy" id="2935761"/>
    <lineage>
        <taxon>Eukaryota</taxon>
        <taxon>Viridiplantae</taxon>
        <taxon>Streptophyta</taxon>
        <taxon>Embryophyta</taxon>
        <taxon>Tracheophyta</taxon>
        <taxon>Spermatophyta</taxon>
        <taxon>Magnoliopsida</taxon>
        <taxon>eudicotyledons</taxon>
        <taxon>Gunneridae</taxon>
        <taxon>Pentapetalae</taxon>
        <taxon>rosids</taxon>
        <taxon>malvids</taxon>
        <taxon>Sapindales</taxon>
        <taxon>Rutaceae</taxon>
        <taxon>Aurantioideae</taxon>
        <taxon>Citrus</taxon>
    </lineage>
</organism>
<keyword evidence="1" id="KW-0812">Transmembrane</keyword>
<feature type="transmembrane region" description="Helical" evidence="1">
    <location>
        <begin position="58"/>
        <end position="82"/>
    </location>
</feature>
<dbReference type="InterPro" id="IPR025315">
    <property type="entry name" value="DUF4220"/>
</dbReference>
<feature type="domain" description="DUF4220" evidence="2">
    <location>
        <begin position="61"/>
        <end position="400"/>
    </location>
</feature>
<comment type="caution">
    <text evidence="3">The sequence shown here is derived from an EMBL/GenBank/DDBJ whole genome shotgun (WGS) entry which is preliminary data.</text>
</comment>
<proteinExistence type="predicted"/>
<dbReference type="Pfam" id="PF04578">
    <property type="entry name" value="DUF594"/>
    <property type="match status" value="1"/>
</dbReference>
<dbReference type="PANTHER" id="PTHR31325">
    <property type="entry name" value="OS01G0798800 PROTEIN-RELATED"/>
    <property type="match status" value="1"/>
</dbReference>
<evidence type="ECO:0000313" key="4">
    <source>
        <dbReference type="Proteomes" id="UP001428341"/>
    </source>
</evidence>
<keyword evidence="4" id="KW-1185">Reference proteome</keyword>
<name>A0AAP0LWL8_9ROSI</name>
<feature type="transmembrane region" description="Helical" evidence="1">
    <location>
        <begin position="102"/>
        <end position="123"/>
    </location>
</feature>
<feature type="transmembrane region" description="Helical" evidence="1">
    <location>
        <begin position="334"/>
        <end position="357"/>
    </location>
</feature>
<dbReference type="EMBL" id="JBCGBO010000007">
    <property type="protein sequence ID" value="KAK9188036.1"/>
    <property type="molecule type" value="Genomic_DNA"/>
</dbReference>
<dbReference type="Proteomes" id="UP001428341">
    <property type="component" value="Unassembled WGS sequence"/>
</dbReference>
<gene>
    <name evidence="3" type="ORF">WN944_019435</name>
</gene>
<feature type="transmembrane region" description="Helical" evidence="1">
    <location>
        <begin position="303"/>
        <end position="322"/>
    </location>
</feature>
<sequence>MSSRLMIGKEMKVIPPGFRKLWKEWDLRVMVLLSLALQIILIVLGRRRRFDSRLWIRIVAWSAYLAADSVATFALGILSGNLTDLFDEHAKALGANTELEAFWAPFLLLHLGGPDTITAYAFEDNELWLRHFLKLIVQTIIAFYVFLMAWTGGSRLSMLSIPMFLVGLIKYGERTWVLWSASYEKLRQSLFSSTRPHPYDDIEFFTKEYYLKITHGYVTRPTLVSKVQLRTEKLLRAHGCLRLTKGLFLDAALRSRDRDSSKSVFRNLSFEDAFKVIEMELGMVYDLLYTKAPLLYTLWGLPFRLLTFFVTGCVLVLFTFLQRSQKQKYSKVDLCVTFSLLVVAIILEIYSAVFMLIPSDQFFIWLTRRCINSKVVNACKFIPKSPRWSRKMCQLSLLSYIVVEHEPKPLPCRKILKLLGIEKKLEKQWWVAYEEVPEDLKKVIFRFFEEKARETKPWESNSKSSFIMVPRAQGNVDDDDKLITEAAPNFEDDLGKSILFWHIITEVFYCLDEQIFEADIAKHCESIKQISRYMFYLLLVHPSMFSIGVLDLSSFEYTVHRFRDEIQEVVPNYHCKYAACRDLVKEVYYSKFRSSDRLLYDASRAAASLRKNLGEQAQAQGQGLALAEKWNELGGTWLKILAFAARKSKGNQHGQQLRRGGELLTHVWLLMAHFGLTDHFPMCHEKQRKEAKLLVEENDRLQKHVSQLVCENGYMKQQLRTALHYVRQIAQETSGKVVAGLGRQPAVLRISQGLSMYCMNVSPSGPVRFIRDHHSEWADFNVDAYSAASLKAGSYAYPGMRPTRFAGIQIIMLFGHTIGHERLFDLKGILLNKKMLLNQGTFIYCRYAGVDENALGACSELVFAPIDNMFPDDGPLLPFGFCIIPLDSKTVWFNFTSLNLSYLFAVLVLSCLISYCCHLLQHGNAVIIQPDSQDMLTTHRTLDLTSSLEVGPATNPVAGDSSSCRGTSSVQRVAMAICPSGLTPTLGLKLSPGSPEVVTLAH</sequence>